<reference evidence="3" key="1">
    <citation type="journal article" date="2017" name="Front. Plant Sci.">
        <title>Climate Clever Clovers: New Paradigm to Reduce the Environmental Footprint of Ruminants by Breeding Low Methanogenic Forages Utilizing Haplotype Variation.</title>
        <authorList>
            <person name="Kaur P."/>
            <person name="Appels R."/>
            <person name="Bayer P.E."/>
            <person name="Keeble-Gagnere G."/>
            <person name="Wang J."/>
            <person name="Hirakawa H."/>
            <person name="Shirasawa K."/>
            <person name="Vercoe P."/>
            <person name="Stefanova K."/>
            <person name="Durmic Z."/>
            <person name="Nichols P."/>
            <person name="Revell C."/>
            <person name="Isobe S.N."/>
            <person name="Edwards D."/>
            <person name="Erskine W."/>
        </authorList>
    </citation>
    <scope>NUCLEOTIDE SEQUENCE [LARGE SCALE GENOMIC DNA]</scope>
    <source>
        <strain evidence="3">cv. Daliak</strain>
    </source>
</reference>
<proteinExistence type="predicted"/>
<dbReference type="EMBL" id="DF973761">
    <property type="protein sequence ID" value="GAU39412.1"/>
    <property type="molecule type" value="Genomic_DNA"/>
</dbReference>
<organism evidence="2 3">
    <name type="scientific">Trifolium subterraneum</name>
    <name type="common">Subterranean clover</name>
    <dbReference type="NCBI Taxonomy" id="3900"/>
    <lineage>
        <taxon>Eukaryota</taxon>
        <taxon>Viridiplantae</taxon>
        <taxon>Streptophyta</taxon>
        <taxon>Embryophyta</taxon>
        <taxon>Tracheophyta</taxon>
        <taxon>Spermatophyta</taxon>
        <taxon>Magnoliopsida</taxon>
        <taxon>eudicotyledons</taxon>
        <taxon>Gunneridae</taxon>
        <taxon>Pentapetalae</taxon>
        <taxon>rosids</taxon>
        <taxon>fabids</taxon>
        <taxon>Fabales</taxon>
        <taxon>Fabaceae</taxon>
        <taxon>Papilionoideae</taxon>
        <taxon>50 kb inversion clade</taxon>
        <taxon>NPAAA clade</taxon>
        <taxon>Hologalegina</taxon>
        <taxon>IRL clade</taxon>
        <taxon>Trifolieae</taxon>
        <taxon>Trifolium</taxon>
    </lineage>
</organism>
<feature type="compositionally biased region" description="Polar residues" evidence="1">
    <location>
        <begin position="42"/>
        <end position="55"/>
    </location>
</feature>
<feature type="compositionally biased region" description="Basic and acidic residues" evidence="1">
    <location>
        <begin position="59"/>
        <end position="68"/>
    </location>
</feature>
<feature type="region of interest" description="Disordered" evidence="1">
    <location>
        <begin position="13"/>
        <end position="68"/>
    </location>
</feature>
<dbReference type="AlphaFoldDB" id="A0A2Z6NST0"/>
<protein>
    <submittedName>
        <fullName evidence="2">Uncharacterized protein</fullName>
    </submittedName>
</protein>
<dbReference type="Proteomes" id="UP000242715">
    <property type="component" value="Unassembled WGS sequence"/>
</dbReference>
<gene>
    <name evidence="2" type="ORF">TSUD_323600</name>
</gene>
<accession>A0A2Z6NST0</accession>
<evidence type="ECO:0000313" key="2">
    <source>
        <dbReference type="EMBL" id="GAU39412.1"/>
    </source>
</evidence>
<evidence type="ECO:0000313" key="3">
    <source>
        <dbReference type="Proteomes" id="UP000242715"/>
    </source>
</evidence>
<evidence type="ECO:0000256" key="1">
    <source>
        <dbReference type="SAM" id="MobiDB-lite"/>
    </source>
</evidence>
<sequence length="68" mass="7186">MGGRCGGSSFTACCGDSGSPGGFGGNNTRPPKIGRVLLEVLSQYNRGKSNPTSNYRDYLGTKRDRKAN</sequence>
<name>A0A2Z6NST0_TRISU</name>
<keyword evidence="3" id="KW-1185">Reference proteome</keyword>